<evidence type="ECO:0000313" key="2">
    <source>
        <dbReference type="EMBL" id="SHG09314.1"/>
    </source>
</evidence>
<dbReference type="AlphaFoldDB" id="A0A1M5H040"/>
<dbReference type="RefSeq" id="WP_073387934.1">
    <property type="nucleotide sequence ID" value="NZ_FQVU01000002.1"/>
</dbReference>
<keyword evidence="1" id="KW-1133">Transmembrane helix</keyword>
<evidence type="ECO:0000256" key="1">
    <source>
        <dbReference type="SAM" id="Phobius"/>
    </source>
</evidence>
<feature type="transmembrane region" description="Helical" evidence="1">
    <location>
        <begin position="127"/>
        <end position="145"/>
    </location>
</feature>
<reference evidence="2 3" key="1">
    <citation type="submission" date="2016-11" db="EMBL/GenBank/DDBJ databases">
        <authorList>
            <person name="Jaros S."/>
            <person name="Januszkiewicz K."/>
            <person name="Wedrychowicz H."/>
        </authorList>
    </citation>
    <scope>NUCLEOTIDE SEQUENCE [LARGE SCALE GENOMIC DNA]</scope>
    <source>
        <strain evidence="2 3">DSM 45627</strain>
    </source>
</reference>
<evidence type="ECO:0008006" key="4">
    <source>
        <dbReference type="Google" id="ProtNLM"/>
    </source>
</evidence>
<organism evidence="2 3">
    <name type="scientific">Jatrophihabitans endophyticus</name>
    <dbReference type="NCBI Taxonomy" id="1206085"/>
    <lineage>
        <taxon>Bacteria</taxon>
        <taxon>Bacillati</taxon>
        <taxon>Actinomycetota</taxon>
        <taxon>Actinomycetes</taxon>
        <taxon>Jatrophihabitantales</taxon>
        <taxon>Jatrophihabitantaceae</taxon>
        <taxon>Jatrophihabitans</taxon>
    </lineage>
</organism>
<feature type="transmembrane region" description="Helical" evidence="1">
    <location>
        <begin position="214"/>
        <end position="236"/>
    </location>
</feature>
<keyword evidence="1" id="KW-0472">Membrane</keyword>
<dbReference type="STRING" id="1206085.SAMN05443575_1350"/>
<feature type="transmembrane region" description="Helical" evidence="1">
    <location>
        <begin position="358"/>
        <end position="376"/>
    </location>
</feature>
<evidence type="ECO:0000313" key="3">
    <source>
        <dbReference type="Proteomes" id="UP000186132"/>
    </source>
</evidence>
<feature type="transmembrane region" description="Helical" evidence="1">
    <location>
        <begin position="97"/>
        <end position="115"/>
    </location>
</feature>
<gene>
    <name evidence="2" type="ORF">SAMN05443575_1350</name>
</gene>
<dbReference type="EMBL" id="FQVU01000002">
    <property type="protein sequence ID" value="SHG09314.1"/>
    <property type="molecule type" value="Genomic_DNA"/>
</dbReference>
<proteinExistence type="predicted"/>
<dbReference type="OrthoDB" id="5485682at2"/>
<feature type="transmembrane region" description="Helical" evidence="1">
    <location>
        <begin position="334"/>
        <end position="352"/>
    </location>
</feature>
<feature type="transmembrane region" description="Helical" evidence="1">
    <location>
        <begin position="151"/>
        <end position="167"/>
    </location>
</feature>
<keyword evidence="1" id="KW-0812">Transmembrane</keyword>
<feature type="transmembrane region" description="Helical" evidence="1">
    <location>
        <begin position="179"/>
        <end position="208"/>
    </location>
</feature>
<name>A0A1M5H040_9ACTN</name>
<keyword evidence="3" id="KW-1185">Reference proteome</keyword>
<dbReference type="Proteomes" id="UP000186132">
    <property type="component" value="Unassembled WGS sequence"/>
</dbReference>
<feature type="transmembrane region" description="Helical" evidence="1">
    <location>
        <begin position="281"/>
        <end position="299"/>
    </location>
</feature>
<protein>
    <recommendedName>
        <fullName evidence="4">Dolichyl-phosphate-mannose-protein mannosyltransferase</fullName>
    </recommendedName>
</protein>
<sequence>MGGFFGLVARRPAARRLDAIVLFVLTVVVREAFVLSSPGGVRGVFGYDGSVYYAAADSLLQGRLPYRDFTLLHPPGMMLALTPFAAFGRLAGDHAGFMLANAAFVALAGVNAALVHAVLRRVGTPRWAALLGGVFYAAWFGAVQAEVNERLEPLGSFLLLLGAFLLVGEHGRTPRRLPLAGAVLGAAVCVKVWYVVPAVLVLLAAALATRRLQGALRLAAGAVAAAVVLVGVFFVAAPTAMWRMIVTDQVGRRDAGPRGARWGEAVTTVSRLHVSRDSRELLLVVTAVLGLAMVALAARTTFGRVVSAVLAAQLVVLFVTPTYFFFYSGYVAPAAALLVGTAAGATSATGTVRRLGAVVPALVTVGAVAVTAGVFVDGTFHISRRFPAGPLADRAATVRCVVADSPAALIQLNVLSRGLRNGCPNWVDVSGRSYDVDRSGLGRRRSPLWQREIRDYLRSGQAALVIRGKTGLSRETRDAIRRWPVLARHGTVTIYRTP</sequence>
<accession>A0A1M5H040</accession>